<evidence type="ECO:0000256" key="7">
    <source>
        <dbReference type="ARBA" id="ARBA00022824"/>
    </source>
</evidence>
<keyword evidence="9 14" id="KW-0560">Oxidoreductase</keyword>
<keyword evidence="11 14" id="KW-0503">Monooxygenase</keyword>
<evidence type="ECO:0000256" key="1">
    <source>
        <dbReference type="ARBA" id="ARBA00001971"/>
    </source>
</evidence>
<dbReference type="GO" id="GO:0016705">
    <property type="term" value="F:oxidoreductase activity, acting on paired donors, with incorporation or reduction of molecular oxygen"/>
    <property type="evidence" value="ECO:0007669"/>
    <property type="project" value="InterPro"/>
</dbReference>
<dbReference type="PANTHER" id="PTHR24291">
    <property type="entry name" value="CYTOCHROME P450 FAMILY 4"/>
    <property type="match status" value="1"/>
</dbReference>
<dbReference type="InterPro" id="IPR001128">
    <property type="entry name" value="Cyt_P450"/>
</dbReference>
<evidence type="ECO:0000256" key="6">
    <source>
        <dbReference type="ARBA" id="ARBA00022723"/>
    </source>
</evidence>
<feature type="signal peptide" evidence="15">
    <location>
        <begin position="1"/>
        <end position="19"/>
    </location>
</feature>
<evidence type="ECO:0000256" key="14">
    <source>
        <dbReference type="RuleBase" id="RU000461"/>
    </source>
</evidence>
<sequence>MVLFIILLIVLLYLWHKFCAPNSRMKELGDKLPGPRPIPVLGNGLAFLTSKTLVKALDDLCQSYGPVMRLWLGSKLWICLCDPEDIGAFLNSSTHLNKSDLLRLLDSWLGTKGLVTGDADVWRVHRKKLTPSFHFDILRDSLNIIRTNAKILCNQMKAEMERPEFDIMEYIEKCSLDIIGETAMGIKLNTQTVRYSVYLESLKQVKKSTIRRLFQAWLHPEIIFRMSRYGKLYYEKLGIIKSEVQKIIMDRRRFLKDKMTDNHSEGVEKNKIFLDFMLTQGDFTDEEIENEVETFMFAGQDTIVATLSFCLFELSQHSDIQDRCYNEIINVIGENLENTNVQDFKNLKYLENVINETLRLYTPVPLIARKVEEDIRLPSNYVLPAGSAVNFNLLALHRNKKYFPKAEEFIPERFDDRDMYSQGFNFVPFSAGPRNCLGQKFAMLEMKVVLSVILLHYRLLPSEHVKELTLETGIVLQSLENFPVRITTRNIRATY</sequence>
<dbReference type="GO" id="GO:0020037">
    <property type="term" value="F:heme binding"/>
    <property type="evidence" value="ECO:0007669"/>
    <property type="project" value="InterPro"/>
</dbReference>
<protein>
    <recommendedName>
        <fullName evidence="18">Cytochrome P450</fullName>
    </recommendedName>
</protein>
<keyword evidence="15" id="KW-0732">Signal</keyword>
<dbReference type="GO" id="GO:0005789">
    <property type="term" value="C:endoplasmic reticulum membrane"/>
    <property type="evidence" value="ECO:0007669"/>
    <property type="project" value="UniProtKB-SubCell"/>
</dbReference>
<dbReference type="InterPro" id="IPR050196">
    <property type="entry name" value="Cytochrome_P450_Monoox"/>
</dbReference>
<evidence type="ECO:0000256" key="5">
    <source>
        <dbReference type="ARBA" id="ARBA00022617"/>
    </source>
</evidence>
<evidence type="ECO:0000256" key="8">
    <source>
        <dbReference type="ARBA" id="ARBA00022848"/>
    </source>
</evidence>
<evidence type="ECO:0000256" key="11">
    <source>
        <dbReference type="ARBA" id="ARBA00023033"/>
    </source>
</evidence>
<dbReference type="GO" id="GO:0004497">
    <property type="term" value="F:monooxygenase activity"/>
    <property type="evidence" value="ECO:0007669"/>
    <property type="project" value="UniProtKB-KW"/>
</dbReference>
<proteinExistence type="inferred from homology"/>
<evidence type="ECO:0000256" key="13">
    <source>
        <dbReference type="PIRSR" id="PIRSR602401-1"/>
    </source>
</evidence>
<dbReference type="Proteomes" id="UP001367676">
    <property type="component" value="Unassembled WGS sequence"/>
</dbReference>
<accession>A0AAN9TSJ4</accession>
<dbReference type="PRINTS" id="PR00463">
    <property type="entry name" value="EP450I"/>
</dbReference>
<comment type="subcellular location">
    <subcellularLocation>
        <location evidence="3">Endoplasmic reticulum membrane</location>
        <topology evidence="3">Peripheral membrane protein</topology>
    </subcellularLocation>
    <subcellularLocation>
        <location evidence="2">Microsome membrane</location>
        <topology evidence="2">Peripheral membrane protein</topology>
    </subcellularLocation>
</comment>
<evidence type="ECO:0000256" key="4">
    <source>
        <dbReference type="ARBA" id="ARBA00010617"/>
    </source>
</evidence>
<dbReference type="InterPro" id="IPR017972">
    <property type="entry name" value="Cyt_P450_CS"/>
</dbReference>
<evidence type="ECO:0000256" key="9">
    <source>
        <dbReference type="ARBA" id="ARBA00023002"/>
    </source>
</evidence>
<comment type="similarity">
    <text evidence="4 14">Belongs to the cytochrome P450 family.</text>
</comment>
<evidence type="ECO:0000313" key="16">
    <source>
        <dbReference type="EMBL" id="KAK7603328.1"/>
    </source>
</evidence>
<comment type="caution">
    <text evidence="16">The sequence shown here is derived from an EMBL/GenBank/DDBJ whole genome shotgun (WGS) entry which is preliminary data.</text>
</comment>
<reference evidence="16 17" key="1">
    <citation type="submission" date="2024-03" db="EMBL/GenBank/DDBJ databases">
        <title>Adaptation during the transition from Ophiocordyceps entomopathogen to insect associate is accompanied by gene loss and intensified selection.</title>
        <authorList>
            <person name="Ward C.M."/>
            <person name="Onetto C.A."/>
            <person name="Borneman A.R."/>
        </authorList>
    </citation>
    <scope>NUCLEOTIDE SEQUENCE [LARGE SCALE GENOMIC DNA]</scope>
    <source>
        <strain evidence="16">AWRI1</strain>
        <tissue evidence="16">Single Adult Female</tissue>
    </source>
</reference>
<evidence type="ECO:0000256" key="10">
    <source>
        <dbReference type="ARBA" id="ARBA00023004"/>
    </source>
</evidence>
<dbReference type="InterPro" id="IPR036396">
    <property type="entry name" value="Cyt_P450_sf"/>
</dbReference>
<comment type="cofactor">
    <cofactor evidence="1 13">
        <name>heme</name>
        <dbReference type="ChEBI" id="CHEBI:30413"/>
    </cofactor>
</comment>
<keyword evidence="6 13" id="KW-0479">Metal-binding</keyword>
<dbReference type="SUPFAM" id="SSF48264">
    <property type="entry name" value="Cytochrome P450"/>
    <property type="match status" value="1"/>
</dbReference>
<evidence type="ECO:0000256" key="3">
    <source>
        <dbReference type="ARBA" id="ARBA00004406"/>
    </source>
</evidence>
<dbReference type="Pfam" id="PF00067">
    <property type="entry name" value="p450"/>
    <property type="match status" value="1"/>
</dbReference>
<dbReference type="EMBL" id="JBBCAQ010000006">
    <property type="protein sequence ID" value="KAK7603328.1"/>
    <property type="molecule type" value="Genomic_DNA"/>
</dbReference>
<gene>
    <name evidence="16" type="ORF">V9T40_003327</name>
</gene>
<evidence type="ECO:0000256" key="12">
    <source>
        <dbReference type="ARBA" id="ARBA00023136"/>
    </source>
</evidence>
<keyword evidence="12" id="KW-0472">Membrane</keyword>
<keyword evidence="17" id="KW-1185">Reference proteome</keyword>
<name>A0AAN9TSJ4_9HEMI</name>
<dbReference type="PRINTS" id="PR00385">
    <property type="entry name" value="P450"/>
</dbReference>
<dbReference type="GO" id="GO:0005506">
    <property type="term" value="F:iron ion binding"/>
    <property type="evidence" value="ECO:0007669"/>
    <property type="project" value="InterPro"/>
</dbReference>
<dbReference type="CDD" id="cd20628">
    <property type="entry name" value="CYP4"/>
    <property type="match status" value="1"/>
</dbReference>
<keyword evidence="7" id="KW-0256">Endoplasmic reticulum</keyword>
<feature type="binding site" description="axial binding residue" evidence="13">
    <location>
        <position position="436"/>
    </location>
    <ligand>
        <name>heme</name>
        <dbReference type="ChEBI" id="CHEBI:30413"/>
    </ligand>
    <ligandPart>
        <name>Fe</name>
        <dbReference type="ChEBI" id="CHEBI:18248"/>
    </ligandPart>
</feature>
<evidence type="ECO:0008006" key="18">
    <source>
        <dbReference type="Google" id="ProtNLM"/>
    </source>
</evidence>
<dbReference type="PROSITE" id="PS00086">
    <property type="entry name" value="CYTOCHROME_P450"/>
    <property type="match status" value="1"/>
</dbReference>
<keyword evidence="5 13" id="KW-0349">Heme</keyword>
<evidence type="ECO:0000313" key="17">
    <source>
        <dbReference type="Proteomes" id="UP001367676"/>
    </source>
</evidence>
<dbReference type="InterPro" id="IPR002401">
    <property type="entry name" value="Cyt_P450_E_grp-I"/>
</dbReference>
<keyword evidence="10 13" id="KW-0408">Iron</keyword>
<organism evidence="16 17">
    <name type="scientific">Parthenolecanium corni</name>
    <dbReference type="NCBI Taxonomy" id="536013"/>
    <lineage>
        <taxon>Eukaryota</taxon>
        <taxon>Metazoa</taxon>
        <taxon>Ecdysozoa</taxon>
        <taxon>Arthropoda</taxon>
        <taxon>Hexapoda</taxon>
        <taxon>Insecta</taxon>
        <taxon>Pterygota</taxon>
        <taxon>Neoptera</taxon>
        <taxon>Paraneoptera</taxon>
        <taxon>Hemiptera</taxon>
        <taxon>Sternorrhyncha</taxon>
        <taxon>Coccoidea</taxon>
        <taxon>Coccidae</taxon>
        <taxon>Parthenolecanium</taxon>
    </lineage>
</organism>
<dbReference type="PANTHER" id="PTHR24291:SF189">
    <property type="entry name" value="CYTOCHROME P450 4C3-RELATED"/>
    <property type="match status" value="1"/>
</dbReference>
<keyword evidence="8" id="KW-0492">Microsome</keyword>
<feature type="chain" id="PRO_5043023751" description="Cytochrome P450" evidence="15">
    <location>
        <begin position="20"/>
        <end position="495"/>
    </location>
</feature>
<dbReference type="AlphaFoldDB" id="A0AAN9TSJ4"/>
<evidence type="ECO:0000256" key="15">
    <source>
        <dbReference type="SAM" id="SignalP"/>
    </source>
</evidence>
<dbReference type="Gene3D" id="1.10.630.10">
    <property type="entry name" value="Cytochrome P450"/>
    <property type="match status" value="1"/>
</dbReference>
<evidence type="ECO:0000256" key="2">
    <source>
        <dbReference type="ARBA" id="ARBA00004174"/>
    </source>
</evidence>